<name>A0AAU8JEB4_9CYAN</name>
<dbReference type="AlphaFoldDB" id="A0AAU8JEB4"/>
<evidence type="ECO:0000259" key="2">
    <source>
        <dbReference type="PROSITE" id="PS50035"/>
    </source>
</evidence>
<dbReference type="SMART" id="SM00487">
    <property type="entry name" value="DEXDc"/>
    <property type="match status" value="1"/>
</dbReference>
<dbReference type="PROSITE" id="PS51194">
    <property type="entry name" value="HELICASE_CTER"/>
    <property type="match status" value="1"/>
</dbReference>
<dbReference type="InterPro" id="IPR027417">
    <property type="entry name" value="P-loop_NTPase"/>
</dbReference>
<feature type="domain" description="Helicase C-terminal" evidence="4">
    <location>
        <begin position="641"/>
        <end position="815"/>
    </location>
</feature>
<dbReference type="SUPFAM" id="SSF56024">
    <property type="entry name" value="Phospholipase D/nuclease"/>
    <property type="match status" value="1"/>
</dbReference>
<evidence type="ECO:0000313" key="5">
    <source>
        <dbReference type="EMBL" id="XCM37159.1"/>
    </source>
</evidence>
<dbReference type="InterPro" id="IPR038718">
    <property type="entry name" value="SNF2-like_sf"/>
</dbReference>
<dbReference type="PANTHER" id="PTHR45766:SF6">
    <property type="entry name" value="SWI_SNF-RELATED MATRIX-ASSOCIATED ACTIN-DEPENDENT REGULATOR OF CHROMATIN SUBFAMILY A-LIKE PROTEIN 1"/>
    <property type="match status" value="1"/>
</dbReference>
<dbReference type="SMART" id="SM00490">
    <property type="entry name" value="HELICc"/>
    <property type="match status" value="1"/>
</dbReference>
<evidence type="ECO:0000259" key="4">
    <source>
        <dbReference type="PROSITE" id="PS51194"/>
    </source>
</evidence>
<dbReference type="Gene3D" id="3.40.50.10810">
    <property type="entry name" value="Tandem AAA-ATPase domain"/>
    <property type="match status" value="2"/>
</dbReference>
<dbReference type="GO" id="GO:0006281">
    <property type="term" value="P:DNA repair"/>
    <property type="evidence" value="ECO:0007669"/>
    <property type="project" value="TreeGrafter"/>
</dbReference>
<dbReference type="Pfam" id="PF13091">
    <property type="entry name" value="PLDc_2"/>
    <property type="match status" value="1"/>
</dbReference>
<organism evidence="5">
    <name type="scientific">Planktothricoides raciborskii GIHE-MW2</name>
    <dbReference type="NCBI Taxonomy" id="2792601"/>
    <lineage>
        <taxon>Bacteria</taxon>
        <taxon>Bacillati</taxon>
        <taxon>Cyanobacteriota</taxon>
        <taxon>Cyanophyceae</taxon>
        <taxon>Oscillatoriophycideae</taxon>
        <taxon>Oscillatoriales</taxon>
        <taxon>Oscillatoriaceae</taxon>
        <taxon>Planktothricoides</taxon>
    </lineage>
</organism>
<evidence type="ECO:0000256" key="1">
    <source>
        <dbReference type="ARBA" id="ARBA00022801"/>
    </source>
</evidence>
<feature type="domain" description="PLD phosphodiesterase" evidence="2">
    <location>
        <begin position="124"/>
        <end position="150"/>
    </location>
</feature>
<feature type="domain" description="Helicase ATP-binding" evidence="3">
    <location>
        <begin position="248"/>
        <end position="396"/>
    </location>
</feature>
<dbReference type="InterPro" id="IPR049730">
    <property type="entry name" value="SNF2/RAD54-like_C"/>
</dbReference>
<dbReference type="SUPFAM" id="SSF52540">
    <property type="entry name" value="P-loop containing nucleoside triphosphate hydrolases"/>
    <property type="match status" value="1"/>
</dbReference>
<dbReference type="GO" id="GO:0005524">
    <property type="term" value="F:ATP binding"/>
    <property type="evidence" value="ECO:0007669"/>
    <property type="project" value="InterPro"/>
</dbReference>
<dbReference type="GO" id="GO:0031297">
    <property type="term" value="P:replication fork processing"/>
    <property type="evidence" value="ECO:0007669"/>
    <property type="project" value="TreeGrafter"/>
</dbReference>
<dbReference type="InterPro" id="IPR001650">
    <property type="entry name" value="Helicase_C-like"/>
</dbReference>
<dbReference type="Pfam" id="PF00271">
    <property type="entry name" value="Helicase_C"/>
    <property type="match status" value="1"/>
</dbReference>
<keyword evidence="1" id="KW-0378">Hydrolase</keyword>
<dbReference type="PANTHER" id="PTHR45766">
    <property type="entry name" value="DNA ANNEALING HELICASE AND ENDONUCLEASE ZRANB3 FAMILY MEMBER"/>
    <property type="match status" value="1"/>
</dbReference>
<dbReference type="InterPro" id="IPR014001">
    <property type="entry name" value="Helicase_ATP-bd"/>
</dbReference>
<dbReference type="GO" id="GO:0006793">
    <property type="term" value="P:phosphorus metabolic process"/>
    <property type="evidence" value="ECO:0007669"/>
    <property type="project" value="UniProtKB-ARBA"/>
</dbReference>
<proteinExistence type="predicted"/>
<dbReference type="InterPro" id="IPR025202">
    <property type="entry name" value="PLD-like_dom"/>
</dbReference>
<protein>
    <submittedName>
        <fullName evidence="5">SNF2-related protein</fullName>
    </submittedName>
</protein>
<sequence>MKIHDYIDNSENRTLQATLMQIIEQENQKVLDIATGFFRIEAWFRLEKSMQQLESLRLLIGRDPSIRPAEKDHINLLEYFQREIQNQVEHQAFNVEYKNQITRLIEYLEKESVEVRLFGALGNKSLFLHAKAYIFDHYSIVGSSNFTPSGLLGNTELNIVNKIEAIARDLRENWFEKFWDHPSVDTEYKTKLIDILNASKFGSKPYTPYQIFIKALYEQFKDDTLLEGSQQTGLNLANFQQEGFERAIKLLEKHGGCMVADAVGLGKTFIGLRVIEHYLIKLRRPGKIPRALVICPAQLRDLVWRKKMDDFNIKADIISHEELSRQNFNLRRFRNHDLIVVDESHSFRNSATQRYQNLQKLLTSGNQDSKILLLTATPINNSIYDLYHQISLLTKNNDLKYQNRGMGNLTSYFKDLKEGKAEITDLLMETMVRRTRQDVIKRQQAGEEIVIAGQVIKFPKRQLEKFTYNFEENFAGLYEAIADKIDRLNLAPYNIKSFKKKRVKDDEDEVKRNKALVYLQKALYLKRFESSLVAFANTLQNQHNFQTKFYETLTQEGKLLDSVNFRKLILALESEDDEESVTTILENLEAIAIKDYDIKELRSQIETDLAALNSILTIIDKIKTSVETSQTAQEGDRKLQAFKRLLINLKGQKILVFSYFKDTANYLHEQLTKDKTWLTQMSHHGKTPKIDLITGDSSGQQRAAKVRHFAPKANAQDEEELAYCQANPIDILICTDVLSEGQNLQDAGILVNYDLHWNPVRMIQRAGRIDRLGTDFATLYIYNCFPEAGLEKLLNLVKRLQQRIATIDREVGLDASVLGESISERSLDELVRLKQADTVAEKRAILEELEQAAELISLDEMRFPLLQYLQKFAKEELEDIPLGIHSTYHFNIPEPNFKDGGIFLAFRVGDRHFWQCYPRINGAISTDPQNMVHSLRKIYGWIQCEETDFPPPETLPPVKFDAAVFAIFQGAVNNILNALKKDQATAKITPKLTKYPQLIYHLLTQPNDSIEDVAASDRILQVIKTLNLKSYNKELKNFWLEYTVTKNIQQLIISLDDLFVENEYYVNLEAKLEPKEPTQETMANNVTEKDIQLICYEWIKPGG</sequence>
<evidence type="ECO:0000259" key="3">
    <source>
        <dbReference type="PROSITE" id="PS51192"/>
    </source>
</evidence>
<dbReference type="PROSITE" id="PS50035">
    <property type="entry name" value="PLD"/>
    <property type="match status" value="1"/>
</dbReference>
<dbReference type="GO" id="GO:0016787">
    <property type="term" value="F:hydrolase activity"/>
    <property type="evidence" value="ECO:0007669"/>
    <property type="project" value="UniProtKB-KW"/>
</dbReference>
<dbReference type="CDD" id="cd18793">
    <property type="entry name" value="SF2_C_SNF"/>
    <property type="match status" value="1"/>
</dbReference>
<accession>A0AAU8JEB4</accession>
<dbReference type="Gene3D" id="3.30.870.10">
    <property type="entry name" value="Endonuclease Chain A"/>
    <property type="match status" value="1"/>
</dbReference>
<dbReference type="EMBL" id="CP159837">
    <property type="protein sequence ID" value="XCM37159.1"/>
    <property type="molecule type" value="Genomic_DNA"/>
</dbReference>
<dbReference type="RefSeq" id="WP_354635411.1">
    <property type="nucleotide sequence ID" value="NZ_CP159837.1"/>
</dbReference>
<reference evidence="5" key="1">
    <citation type="submission" date="2024-07" db="EMBL/GenBank/DDBJ databases">
        <authorList>
            <person name="Kim Y.J."/>
            <person name="Jeong J.Y."/>
        </authorList>
    </citation>
    <scope>NUCLEOTIDE SEQUENCE</scope>
    <source>
        <strain evidence="5">GIHE-MW2</strain>
    </source>
</reference>
<dbReference type="Gene3D" id="3.40.50.300">
    <property type="entry name" value="P-loop containing nucleotide triphosphate hydrolases"/>
    <property type="match status" value="1"/>
</dbReference>
<gene>
    <name evidence="5" type="ORF">ABWT76_005974</name>
</gene>
<dbReference type="Pfam" id="PF00176">
    <property type="entry name" value="SNF2-rel_dom"/>
    <property type="match status" value="1"/>
</dbReference>
<dbReference type="InterPro" id="IPR000330">
    <property type="entry name" value="SNF2_N"/>
</dbReference>
<dbReference type="InterPro" id="IPR001736">
    <property type="entry name" value="PLipase_D/transphosphatidylase"/>
</dbReference>
<dbReference type="PROSITE" id="PS51192">
    <property type="entry name" value="HELICASE_ATP_BIND_1"/>
    <property type="match status" value="1"/>
</dbReference>